<organism evidence="2 3">
    <name type="scientific">Chryseobacterium vrystaatense</name>
    <dbReference type="NCBI Taxonomy" id="307480"/>
    <lineage>
        <taxon>Bacteria</taxon>
        <taxon>Pseudomonadati</taxon>
        <taxon>Bacteroidota</taxon>
        <taxon>Flavobacteriia</taxon>
        <taxon>Flavobacteriales</taxon>
        <taxon>Weeksellaceae</taxon>
        <taxon>Chryseobacterium group</taxon>
        <taxon>Chryseobacterium</taxon>
    </lineage>
</organism>
<dbReference type="SMART" id="SM00860">
    <property type="entry name" value="SMI1_KNR4"/>
    <property type="match status" value="1"/>
</dbReference>
<evidence type="ECO:0000313" key="2">
    <source>
        <dbReference type="EMBL" id="SHG13554.1"/>
    </source>
</evidence>
<feature type="domain" description="Knr4/Smi1-like" evidence="1">
    <location>
        <begin position="10"/>
        <end position="128"/>
    </location>
</feature>
<dbReference type="EMBL" id="FQVE01000004">
    <property type="protein sequence ID" value="SHG13554.1"/>
    <property type="molecule type" value="Genomic_DNA"/>
</dbReference>
<dbReference type="Gene3D" id="3.40.1580.10">
    <property type="entry name" value="SMI1/KNR4-like"/>
    <property type="match status" value="1"/>
</dbReference>
<dbReference type="Proteomes" id="UP000184108">
    <property type="component" value="Unassembled WGS sequence"/>
</dbReference>
<name>A0A1M5HC96_9FLAO</name>
<accession>A0A1M5HC96</accession>
<proteinExistence type="predicted"/>
<reference evidence="3" key="1">
    <citation type="submission" date="2016-11" db="EMBL/GenBank/DDBJ databases">
        <authorList>
            <person name="Varghese N."/>
            <person name="Submissions S."/>
        </authorList>
    </citation>
    <scope>NUCLEOTIDE SEQUENCE [LARGE SCALE GENOMIC DNA]</scope>
    <source>
        <strain evidence="3">YR203</strain>
    </source>
</reference>
<dbReference type="SUPFAM" id="SSF160631">
    <property type="entry name" value="SMI1/KNR4-like"/>
    <property type="match status" value="1"/>
</dbReference>
<sequence length="137" mass="15591">MISFEIENTPITQEELNEFEVEIGLSLPQDYKAHMLKWNGGSPLSYYMYFGGSDGGINLSYFFPIKYGDSIQVKKSDYLPEKYISIGKTDTGYLAMSLDEANYGSIFVHYSEVELEFVASSFTAFLKGLEDYTDIFE</sequence>
<gene>
    <name evidence="2" type="ORF">SAMN02787073_3655</name>
</gene>
<dbReference type="Pfam" id="PF09346">
    <property type="entry name" value="SMI1_KNR4"/>
    <property type="match status" value="1"/>
</dbReference>
<evidence type="ECO:0000259" key="1">
    <source>
        <dbReference type="SMART" id="SM00860"/>
    </source>
</evidence>
<dbReference type="RefSeq" id="WP_073174795.1">
    <property type="nucleotide sequence ID" value="NZ_FQVE01000004.1"/>
</dbReference>
<dbReference type="AlphaFoldDB" id="A0A1M5HC96"/>
<dbReference type="InterPro" id="IPR018958">
    <property type="entry name" value="Knr4/Smi1-like_dom"/>
</dbReference>
<dbReference type="InterPro" id="IPR037883">
    <property type="entry name" value="Knr4/Smi1-like_sf"/>
</dbReference>
<evidence type="ECO:0000313" key="3">
    <source>
        <dbReference type="Proteomes" id="UP000184108"/>
    </source>
</evidence>
<protein>
    <submittedName>
        <fullName evidence="2">SMI1 / KNR4 family (SUKH-1)</fullName>
    </submittedName>
</protein>